<keyword evidence="3" id="KW-1185">Reference proteome</keyword>
<name>A0ABP7XFA0_9ACTN</name>
<protein>
    <submittedName>
        <fullName evidence="2">MOSC domain-containing protein</fullName>
    </submittedName>
</protein>
<organism evidence="2 3">
    <name type="scientific">Nocardioides fonticola</name>
    <dbReference type="NCBI Taxonomy" id="450363"/>
    <lineage>
        <taxon>Bacteria</taxon>
        <taxon>Bacillati</taxon>
        <taxon>Actinomycetota</taxon>
        <taxon>Actinomycetes</taxon>
        <taxon>Propionibacteriales</taxon>
        <taxon>Nocardioidaceae</taxon>
        <taxon>Nocardioides</taxon>
    </lineage>
</organism>
<sequence>MAQLLSVNVGLPRETDWATIGRTSIDKTAVEGPVRVHALGLEGDQVSNRKYHGGLDKAVYAFAVEDLRLWAERLGEPVAPGQFGENLTTEGIDVNEAEIGERWRIGTVLLEVRSVRTPCAEFKRWMGHCGYDDRAWVKRFAAEGRPGPYLRVLEEGVLAAGDAVEVVHRPGHGVSVSTFYRAVSTDRTLLPRLLEVPDLVPEARDKAEKYVRALAGGQEDVALPS</sequence>
<reference evidence="3" key="1">
    <citation type="journal article" date="2019" name="Int. J. Syst. Evol. Microbiol.">
        <title>The Global Catalogue of Microorganisms (GCM) 10K type strain sequencing project: providing services to taxonomists for standard genome sequencing and annotation.</title>
        <authorList>
            <consortium name="The Broad Institute Genomics Platform"/>
            <consortium name="The Broad Institute Genome Sequencing Center for Infectious Disease"/>
            <person name="Wu L."/>
            <person name="Ma J."/>
        </authorList>
    </citation>
    <scope>NUCLEOTIDE SEQUENCE [LARGE SCALE GENOMIC DNA]</scope>
    <source>
        <strain evidence="3">JCM 16703</strain>
    </source>
</reference>
<evidence type="ECO:0000313" key="2">
    <source>
        <dbReference type="EMBL" id="GAA4114293.1"/>
    </source>
</evidence>
<dbReference type="InterPro" id="IPR005302">
    <property type="entry name" value="MoCF_Sase_C"/>
</dbReference>
<dbReference type="RefSeq" id="WP_344732385.1">
    <property type="nucleotide sequence ID" value="NZ_BAAAZH010000010.1"/>
</dbReference>
<dbReference type="EMBL" id="BAAAZH010000010">
    <property type="protein sequence ID" value="GAA4114293.1"/>
    <property type="molecule type" value="Genomic_DNA"/>
</dbReference>
<dbReference type="Gene3D" id="2.40.33.20">
    <property type="entry name" value="PK beta-barrel domain-like"/>
    <property type="match status" value="1"/>
</dbReference>
<gene>
    <name evidence="2" type="ORF">GCM10022215_12250</name>
</gene>
<dbReference type="PROSITE" id="PS51340">
    <property type="entry name" value="MOSC"/>
    <property type="match status" value="1"/>
</dbReference>
<dbReference type="InterPro" id="IPR011037">
    <property type="entry name" value="Pyrv_Knase-like_insert_dom_sf"/>
</dbReference>
<accession>A0ABP7XFA0</accession>
<proteinExistence type="predicted"/>
<evidence type="ECO:0000259" key="1">
    <source>
        <dbReference type="PROSITE" id="PS51340"/>
    </source>
</evidence>
<dbReference type="Pfam" id="PF03473">
    <property type="entry name" value="MOSC"/>
    <property type="match status" value="1"/>
</dbReference>
<dbReference type="InterPro" id="IPR052353">
    <property type="entry name" value="Benzoxazolinone_Detox_Enz"/>
</dbReference>
<dbReference type="SUPFAM" id="SSF50800">
    <property type="entry name" value="PK beta-barrel domain-like"/>
    <property type="match status" value="1"/>
</dbReference>
<dbReference type="PANTHER" id="PTHR30212:SF2">
    <property type="entry name" value="PROTEIN YIIM"/>
    <property type="match status" value="1"/>
</dbReference>
<dbReference type="PANTHER" id="PTHR30212">
    <property type="entry name" value="PROTEIN YIIM"/>
    <property type="match status" value="1"/>
</dbReference>
<feature type="domain" description="MOSC" evidence="1">
    <location>
        <begin position="28"/>
        <end position="167"/>
    </location>
</feature>
<dbReference type="Proteomes" id="UP001501495">
    <property type="component" value="Unassembled WGS sequence"/>
</dbReference>
<evidence type="ECO:0000313" key="3">
    <source>
        <dbReference type="Proteomes" id="UP001501495"/>
    </source>
</evidence>
<comment type="caution">
    <text evidence="2">The sequence shown here is derived from an EMBL/GenBank/DDBJ whole genome shotgun (WGS) entry which is preliminary data.</text>
</comment>